<gene>
    <name evidence="2" type="ORF">BN2475_700013</name>
</gene>
<name>A0A1N7SHM6_9BURK</name>
<reference evidence="2 3" key="1">
    <citation type="submission" date="2016-12" db="EMBL/GenBank/DDBJ databases">
        <authorList>
            <person name="Song W.-J."/>
            <person name="Kurnit D.M."/>
        </authorList>
    </citation>
    <scope>NUCLEOTIDE SEQUENCE [LARGE SCALE GENOMIC DNA]</scope>
    <source>
        <strain evidence="2 3">STM7296</strain>
    </source>
</reference>
<protein>
    <recommendedName>
        <fullName evidence="4">Methyl-accepting transducer domain-containing protein</fullName>
    </recommendedName>
</protein>
<evidence type="ECO:0000256" key="1">
    <source>
        <dbReference type="ARBA" id="ARBA00029447"/>
    </source>
</evidence>
<dbReference type="GO" id="GO:0005886">
    <property type="term" value="C:plasma membrane"/>
    <property type="evidence" value="ECO:0007669"/>
    <property type="project" value="TreeGrafter"/>
</dbReference>
<organism evidence="2 3">
    <name type="scientific">Paraburkholderia ribeironis</name>
    <dbReference type="NCBI Taxonomy" id="1247936"/>
    <lineage>
        <taxon>Bacteria</taxon>
        <taxon>Pseudomonadati</taxon>
        <taxon>Pseudomonadota</taxon>
        <taxon>Betaproteobacteria</taxon>
        <taxon>Burkholderiales</taxon>
        <taxon>Burkholderiaceae</taxon>
        <taxon>Paraburkholderia</taxon>
    </lineage>
</organism>
<dbReference type="Gene3D" id="1.10.287.950">
    <property type="entry name" value="Methyl-accepting chemotaxis protein"/>
    <property type="match status" value="1"/>
</dbReference>
<evidence type="ECO:0008006" key="4">
    <source>
        <dbReference type="Google" id="ProtNLM"/>
    </source>
</evidence>
<evidence type="ECO:0000313" key="3">
    <source>
        <dbReference type="Proteomes" id="UP000187012"/>
    </source>
</evidence>
<sequence>MANIARSFNQFVAKLQSVMLEIRGASELVRAAANEIAAASHDLSSRTESAAASLQQTAASMDQISGTVDRSAVAACEADERSGIAMQSLRAAVRSCLVWSARWARSRKRPAESGRLLA</sequence>
<keyword evidence="3" id="KW-1185">Reference proteome</keyword>
<proteinExistence type="inferred from homology"/>
<dbReference type="GO" id="GO:0004888">
    <property type="term" value="F:transmembrane signaling receptor activity"/>
    <property type="evidence" value="ECO:0007669"/>
    <property type="project" value="TreeGrafter"/>
</dbReference>
<evidence type="ECO:0000313" key="2">
    <source>
        <dbReference type="EMBL" id="SIT46846.1"/>
    </source>
</evidence>
<dbReference type="Proteomes" id="UP000187012">
    <property type="component" value="Unassembled WGS sequence"/>
</dbReference>
<accession>A0A1N7SHM6</accession>
<comment type="similarity">
    <text evidence="1">Belongs to the methyl-accepting chemotaxis (MCP) protein family.</text>
</comment>
<dbReference type="STRING" id="1247936.BN2475_700013"/>
<dbReference type="PANTHER" id="PTHR43531">
    <property type="entry name" value="PROTEIN ICFG"/>
    <property type="match status" value="1"/>
</dbReference>
<dbReference type="AlphaFoldDB" id="A0A1N7SHM6"/>
<dbReference type="PANTHER" id="PTHR43531:SF16">
    <property type="entry name" value="METHYL-ACCEPTING CHEMOTAXIS PROTEIN II"/>
    <property type="match status" value="1"/>
</dbReference>
<dbReference type="SUPFAM" id="SSF58104">
    <property type="entry name" value="Methyl-accepting chemotaxis protein (MCP) signaling domain"/>
    <property type="match status" value="1"/>
</dbReference>
<dbReference type="InterPro" id="IPR051310">
    <property type="entry name" value="MCP_chemotaxis"/>
</dbReference>
<dbReference type="EMBL" id="CYGX02000070">
    <property type="protein sequence ID" value="SIT46846.1"/>
    <property type="molecule type" value="Genomic_DNA"/>
</dbReference>
<dbReference type="GO" id="GO:0006935">
    <property type="term" value="P:chemotaxis"/>
    <property type="evidence" value="ECO:0007669"/>
    <property type="project" value="TreeGrafter"/>
</dbReference>